<proteinExistence type="inferred from homology"/>
<comment type="similarity">
    <text evidence="2 6">Belongs to the CDC50/LEM3 family.</text>
</comment>
<dbReference type="Pfam" id="PF03381">
    <property type="entry name" value="CDC50"/>
    <property type="match status" value="1"/>
</dbReference>
<feature type="transmembrane region" description="Helical" evidence="8">
    <location>
        <begin position="331"/>
        <end position="357"/>
    </location>
</feature>
<dbReference type="GO" id="GO:0005783">
    <property type="term" value="C:endoplasmic reticulum"/>
    <property type="evidence" value="ECO:0007669"/>
    <property type="project" value="TreeGrafter"/>
</dbReference>
<evidence type="ECO:0000256" key="5">
    <source>
        <dbReference type="ARBA" id="ARBA00023136"/>
    </source>
</evidence>
<comment type="subcellular location">
    <subcellularLocation>
        <location evidence="1">Membrane</location>
        <topology evidence="1">Multi-pass membrane protein</topology>
    </subcellularLocation>
</comment>
<gene>
    <name evidence="9" type="ORF">Ocin01_06882</name>
</gene>
<sequence>MQATSSNANEDNANVLRTTDEEELSPAAIRKQFYNTQWKQQRLWALRIRLSFFHMLIYYVVFGVLFIVIAFLCYMSAANTPGIIRIDYTDCVDVSSRSPTNSTPMQRCRDTEFKKGVCKCEIEFKIEDENLVNQDKVIFYYELSNFLQNIRKYKHDVDLTQLEGRAVQGNSAVPPTCRYEYFKRGASNKPIYPCGKVANSYFSDEIEMMTGGGPNIIESEGIAWESDKAIYKRPQIPKWSDITNYFELPRDWHDELKSLFLQQNGVENEHFIVWMRTAAFRTFRKKYGYIKNIQKEMYTVTINYRYDVVSFSGRKSIVIAADSRDLPVDYFFFYTFLIVGATCLLVGPLLYLVECIVKQVHKKNLRRRNETTKENEPDDEHELHGSGSNTTLKSTSSAFAARL</sequence>
<keyword evidence="4 8" id="KW-1133">Transmembrane helix</keyword>
<evidence type="ECO:0000256" key="4">
    <source>
        <dbReference type="ARBA" id="ARBA00022989"/>
    </source>
</evidence>
<protein>
    <submittedName>
        <fullName evidence="9">Cell cycle control protein 50B</fullName>
    </submittedName>
</protein>
<evidence type="ECO:0000256" key="2">
    <source>
        <dbReference type="ARBA" id="ARBA00009457"/>
    </source>
</evidence>
<dbReference type="STRING" id="48709.A0A1D2N3Z8"/>
<feature type="region of interest" description="Disordered" evidence="7">
    <location>
        <begin position="368"/>
        <end position="403"/>
    </location>
</feature>
<dbReference type="OrthoDB" id="340608at2759"/>
<feature type="transmembrane region" description="Helical" evidence="8">
    <location>
        <begin position="56"/>
        <end position="77"/>
    </location>
</feature>
<dbReference type="InterPro" id="IPR005045">
    <property type="entry name" value="CDC50/LEM3_fam"/>
</dbReference>
<evidence type="ECO:0000256" key="3">
    <source>
        <dbReference type="ARBA" id="ARBA00022692"/>
    </source>
</evidence>
<evidence type="ECO:0000256" key="1">
    <source>
        <dbReference type="ARBA" id="ARBA00004141"/>
    </source>
</evidence>
<keyword evidence="10" id="KW-1185">Reference proteome</keyword>
<keyword evidence="3 8" id="KW-0812">Transmembrane</keyword>
<feature type="compositionally biased region" description="Polar residues" evidence="7">
    <location>
        <begin position="386"/>
        <end position="403"/>
    </location>
</feature>
<keyword evidence="5 6" id="KW-0472">Membrane</keyword>
<dbReference type="PIRSF" id="PIRSF015840">
    <property type="entry name" value="DUF284_TM_euk"/>
    <property type="match status" value="1"/>
</dbReference>
<organism evidence="9 10">
    <name type="scientific">Orchesella cincta</name>
    <name type="common">Springtail</name>
    <name type="synonym">Podura cincta</name>
    <dbReference type="NCBI Taxonomy" id="48709"/>
    <lineage>
        <taxon>Eukaryota</taxon>
        <taxon>Metazoa</taxon>
        <taxon>Ecdysozoa</taxon>
        <taxon>Arthropoda</taxon>
        <taxon>Hexapoda</taxon>
        <taxon>Collembola</taxon>
        <taxon>Entomobryomorpha</taxon>
        <taxon>Entomobryoidea</taxon>
        <taxon>Orchesellidae</taxon>
        <taxon>Orchesellinae</taxon>
        <taxon>Orchesella</taxon>
    </lineage>
</organism>
<evidence type="ECO:0000256" key="6">
    <source>
        <dbReference type="PIRNR" id="PIRNR015840"/>
    </source>
</evidence>
<dbReference type="PANTHER" id="PTHR10926:SF0">
    <property type="entry name" value="CDC50, ISOFORM A"/>
    <property type="match status" value="1"/>
</dbReference>
<dbReference type="PANTHER" id="PTHR10926">
    <property type="entry name" value="CELL CYCLE CONTROL PROTEIN 50"/>
    <property type="match status" value="1"/>
</dbReference>
<dbReference type="Proteomes" id="UP000094527">
    <property type="component" value="Unassembled WGS sequence"/>
</dbReference>
<dbReference type="AlphaFoldDB" id="A0A1D2N3Z8"/>
<dbReference type="EMBL" id="LJIJ01000255">
    <property type="protein sequence ID" value="ODM99784.1"/>
    <property type="molecule type" value="Genomic_DNA"/>
</dbReference>
<name>A0A1D2N3Z8_ORCCI</name>
<evidence type="ECO:0000313" key="10">
    <source>
        <dbReference type="Proteomes" id="UP000094527"/>
    </source>
</evidence>
<accession>A0A1D2N3Z8</accession>
<reference evidence="9 10" key="1">
    <citation type="journal article" date="2016" name="Genome Biol. Evol.">
        <title>Gene Family Evolution Reflects Adaptation to Soil Environmental Stressors in the Genome of the Collembolan Orchesella cincta.</title>
        <authorList>
            <person name="Faddeeva-Vakhrusheva A."/>
            <person name="Derks M.F."/>
            <person name="Anvar S.Y."/>
            <person name="Agamennone V."/>
            <person name="Suring W."/>
            <person name="Smit S."/>
            <person name="van Straalen N.M."/>
            <person name="Roelofs D."/>
        </authorList>
    </citation>
    <scope>NUCLEOTIDE SEQUENCE [LARGE SCALE GENOMIC DNA]</scope>
    <source>
        <tissue evidence="9">Mixed pool</tissue>
    </source>
</reference>
<evidence type="ECO:0000256" key="8">
    <source>
        <dbReference type="SAM" id="Phobius"/>
    </source>
</evidence>
<evidence type="ECO:0000256" key="7">
    <source>
        <dbReference type="SAM" id="MobiDB-lite"/>
    </source>
</evidence>
<evidence type="ECO:0000313" key="9">
    <source>
        <dbReference type="EMBL" id="ODM99784.1"/>
    </source>
</evidence>
<dbReference type="GO" id="GO:0005886">
    <property type="term" value="C:plasma membrane"/>
    <property type="evidence" value="ECO:0007669"/>
    <property type="project" value="TreeGrafter"/>
</dbReference>
<comment type="caution">
    <text evidence="9">The sequence shown here is derived from an EMBL/GenBank/DDBJ whole genome shotgun (WGS) entry which is preliminary data.</text>
</comment>
<dbReference type="GO" id="GO:0005794">
    <property type="term" value="C:Golgi apparatus"/>
    <property type="evidence" value="ECO:0007669"/>
    <property type="project" value="TreeGrafter"/>
</dbReference>